<dbReference type="GO" id="GO:0009312">
    <property type="term" value="P:oligosaccharide biosynthetic process"/>
    <property type="evidence" value="ECO:0007669"/>
    <property type="project" value="InterPro"/>
</dbReference>
<dbReference type="PANTHER" id="PTHR12871:SF0">
    <property type="entry name" value="ALPHA-1,6-MANNOSYL-GLYCOPROTEIN 2-BETA-N-ACETYLGLUCOSAMINYLTRANSFERASE"/>
    <property type="match status" value="1"/>
</dbReference>
<evidence type="ECO:0000256" key="20">
    <source>
        <dbReference type="ARBA" id="ARBA00032552"/>
    </source>
</evidence>
<keyword evidence="11" id="KW-0735">Signal-anchor</keyword>
<keyword evidence="13" id="KW-0333">Golgi apparatus</keyword>
<evidence type="ECO:0000256" key="15">
    <source>
        <dbReference type="ARBA" id="ARBA00023157"/>
    </source>
</evidence>
<evidence type="ECO:0000256" key="9">
    <source>
        <dbReference type="ARBA" id="ARBA00022692"/>
    </source>
</evidence>
<dbReference type="Proteomes" id="UP001283361">
    <property type="component" value="Unassembled WGS sequence"/>
</dbReference>
<evidence type="ECO:0000256" key="12">
    <source>
        <dbReference type="ARBA" id="ARBA00022989"/>
    </source>
</evidence>
<keyword evidence="9 27" id="KW-0812">Transmembrane</keyword>
<feature type="binding site" evidence="23">
    <location>
        <begin position="260"/>
        <end position="264"/>
    </location>
    <ligand>
        <name>substrate</name>
    </ligand>
</feature>
<evidence type="ECO:0000256" key="24">
    <source>
        <dbReference type="PIRSR" id="PIRSR607754-2"/>
    </source>
</evidence>
<evidence type="ECO:0000256" key="22">
    <source>
        <dbReference type="ARBA" id="ARBA00093257"/>
    </source>
</evidence>
<feature type="disulfide bond" evidence="25">
    <location>
        <begin position="370"/>
        <end position="471"/>
    </location>
</feature>
<keyword evidence="16 26" id="KW-0325">Glycoprotein</keyword>
<gene>
    <name evidence="28" type="ORF">RRG08_056845</name>
</gene>
<evidence type="ECO:0000256" key="16">
    <source>
        <dbReference type="ARBA" id="ARBA00023180"/>
    </source>
</evidence>
<keyword evidence="8" id="KW-0808">Transferase</keyword>
<evidence type="ECO:0000256" key="8">
    <source>
        <dbReference type="ARBA" id="ARBA00022679"/>
    </source>
</evidence>
<comment type="similarity">
    <text evidence="4">Belongs to the glycosyltransferase 16 (GT16) protein family.</text>
</comment>
<feature type="disulfide bond" evidence="25">
    <location>
        <begin position="314"/>
        <end position="317"/>
    </location>
</feature>
<keyword evidence="7" id="KW-0328">Glycosyltransferase</keyword>
<dbReference type="Pfam" id="PF05060">
    <property type="entry name" value="MGAT2"/>
    <property type="match status" value="1"/>
</dbReference>
<evidence type="ECO:0000256" key="11">
    <source>
        <dbReference type="ARBA" id="ARBA00022968"/>
    </source>
</evidence>
<comment type="caution">
    <text evidence="28">The sequence shown here is derived from an EMBL/GenBank/DDBJ whole genome shotgun (WGS) entry which is preliminary data.</text>
</comment>
<keyword evidence="10 24" id="KW-0479">Metal-binding</keyword>
<feature type="binding site" evidence="23">
    <location>
        <position position="185"/>
    </location>
    <ligand>
        <name>substrate</name>
    </ligand>
</feature>
<feature type="disulfide bond" evidence="25">
    <location>
        <begin position="227"/>
        <end position="241"/>
    </location>
</feature>
<dbReference type="Gene3D" id="3.90.550.10">
    <property type="entry name" value="Spore Coat Polysaccharide Biosynthesis Protein SpsA, Chain A"/>
    <property type="match status" value="1"/>
</dbReference>
<keyword evidence="17 24" id="KW-0464">Manganese</keyword>
<dbReference type="PANTHER" id="PTHR12871">
    <property type="entry name" value="BETA-1,2-N-ACETYLGLUCOSAMINYLTRANSFERASE II"/>
    <property type="match status" value="1"/>
</dbReference>
<protein>
    <recommendedName>
        <fullName evidence="6">Alpha-1,6-mannosyl-glycoprotein 2-beta-N-acetylglucosaminyltransferase</fullName>
        <ecNumber evidence="5">2.4.1.143</ecNumber>
    </recommendedName>
    <alternativeName>
        <fullName evidence="21">Beta-1,2-N-acetylglucosaminyltransferase II</fullName>
    </alternativeName>
    <alternativeName>
        <fullName evidence="20">GlcNAc-T II</fullName>
    </alternativeName>
    <alternativeName>
        <fullName evidence="19">Mannoside acetylglucosaminyltransferase 2</fullName>
    </alternativeName>
    <alternativeName>
        <fullName evidence="18">N-glycosyl-oligosaccharide-glycoprotein N-acetylglucosaminyltransferase II</fullName>
    </alternativeName>
</protein>
<keyword evidence="15 25" id="KW-1015">Disulfide bond</keyword>
<dbReference type="GO" id="GO:0046872">
    <property type="term" value="F:metal ion binding"/>
    <property type="evidence" value="ECO:0007669"/>
    <property type="project" value="UniProtKB-KW"/>
</dbReference>
<dbReference type="AlphaFoldDB" id="A0AAE1DWF9"/>
<feature type="binding site" evidence="23">
    <location>
        <begin position="154"/>
        <end position="158"/>
    </location>
    <ligand>
        <name>substrate</name>
    </ligand>
</feature>
<dbReference type="EMBL" id="JAWDGP010002185">
    <property type="protein sequence ID" value="KAK3784890.1"/>
    <property type="molecule type" value="Genomic_DNA"/>
</dbReference>
<evidence type="ECO:0000256" key="10">
    <source>
        <dbReference type="ARBA" id="ARBA00022723"/>
    </source>
</evidence>
<dbReference type="InterPro" id="IPR029044">
    <property type="entry name" value="Nucleotide-diphossugar_trans"/>
</dbReference>
<evidence type="ECO:0000256" key="3">
    <source>
        <dbReference type="ARBA" id="ARBA00004922"/>
    </source>
</evidence>
<keyword evidence="12 27" id="KW-1133">Transmembrane helix</keyword>
<dbReference type="EC" id="2.4.1.143" evidence="5"/>
<dbReference type="GO" id="GO:0000139">
    <property type="term" value="C:Golgi membrane"/>
    <property type="evidence" value="ECO:0007669"/>
    <property type="project" value="UniProtKB-SubCell"/>
</dbReference>
<evidence type="ECO:0000256" key="14">
    <source>
        <dbReference type="ARBA" id="ARBA00023136"/>
    </source>
</evidence>
<accession>A0AAE1DWF9</accession>
<evidence type="ECO:0000256" key="23">
    <source>
        <dbReference type="PIRSR" id="PIRSR607754-1"/>
    </source>
</evidence>
<comment type="subcellular location">
    <subcellularLocation>
        <location evidence="2">Golgi apparatus membrane</location>
        <topology evidence="2">Single-pass type II membrane protein</topology>
    </subcellularLocation>
</comment>
<evidence type="ECO:0000256" key="7">
    <source>
        <dbReference type="ARBA" id="ARBA00022676"/>
    </source>
</evidence>
<evidence type="ECO:0000256" key="13">
    <source>
        <dbReference type="ARBA" id="ARBA00023034"/>
    </source>
</evidence>
<dbReference type="InterPro" id="IPR007754">
    <property type="entry name" value="GlcNAc_II"/>
</dbReference>
<evidence type="ECO:0000256" key="17">
    <source>
        <dbReference type="ARBA" id="ARBA00023211"/>
    </source>
</evidence>
<evidence type="ECO:0000256" key="21">
    <source>
        <dbReference type="ARBA" id="ARBA00032915"/>
    </source>
</evidence>
<keyword evidence="14 27" id="KW-0472">Membrane</keyword>
<feature type="binding site" evidence="24">
    <location>
        <position position="405"/>
    </location>
    <ligand>
        <name>Mn(2+)</name>
        <dbReference type="ChEBI" id="CHEBI:29035"/>
    </ligand>
</feature>
<feature type="disulfide bond" evidence="25">
    <location>
        <begin position="409"/>
        <end position="418"/>
    </location>
</feature>
<evidence type="ECO:0000256" key="2">
    <source>
        <dbReference type="ARBA" id="ARBA00004323"/>
    </source>
</evidence>
<evidence type="ECO:0000256" key="5">
    <source>
        <dbReference type="ARBA" id="ARBA00012613"/>
    </source>
</evidence>
<evidence type="ECO:0000256" key="6">
    <source>
        <dbReference type="ARBA" id="ARBA00014817"/>
    </source>
</evidence>
<evidence type="ECO:0000313" key="29">
    <source>
        <dbReference type="Proteomes" id="UP001283361"/>
    </source>
</evidence>
<evidence type="ECO:0000256" key="25">
    <source>
        <dbReference type="PIRSR" id="PIRSR607754-3"/>
    </source>
</evidence>
<evidence type="ECO:0000256" key="26">
    <source>
        <dbReference type="PIRSR" id="PIRSR607754-4"/>
    </source>
</evidence>
<feature type="transmembrane region" description="Helical" evidence="27">
    <location>
        <begin position="12"/>
        <end position="29"/>
    </location>
</feature>
<keyword evidence="29" id="KW-1185">Reference proteome</keyword>
<comment type="catalytic activity">
    <reaction evidence="22">
        <text>an N(4)-{beta-D-GlcNAc-(1-&gt;2)-alpha-D-Man-(1-&gt;3)-[alpha-D-Man-(1-&gt;6)]-beta-D-Man-(1-&gt;4)-beta-D-GlcNAc-(1-&gt;4)-beta-D-GlcNAc}-L-asparaginyl-[protein] + UDP-N-acetyl-alpha-D-glucosamine = N(4)-{beta-D-GlcNAc-(1-&gt;2)-alpha-D-Man-(1-&gt;3)-[beta-D-GlcNAc-(1-&gt;2)-alpha-D-Man-(1-&gt;6)]-beta-D-Man-(1-&gt;4)-beta-D-GlcNAc-(1-&gt;4)-beta-D-GlcNAc}-L-asparaginyl-[protein] + UDP + H(+)</text>
        <dbReference type="Rhea" id="RHEA:12941"/>
        <dbReference type="Rhea" id="RHEA-COMP:13526"/>
        <dbReference type="Rhea" id="RHEA-COMP:14369"/>
        <dbReference type="ChEBI" id="CHEBI:15378"/>
        <dbReference type="ChEBI" id="CHEBI:57705"/>
        <dbReference type="ChEBI" id="CHEBI:58223"/>
        <dbReference type="ChEBI" id="CHEBI:60615"/>
        <dbReference type="ChEBI" id="CHEBI:60651"/>
        <dbReference type="EC" id="2.4.1.143"/>
    </reaction>
</comment>
<feature type="disulfide bond" evidence="25">
    <location>
        <begin position="365"/>
        <end position="388"/>
    </location>
</feature>
<evidence type="ECO:0000313" key="28">
    <source>
        <dbReference type="EMBL" id="KAK3784890.1"/>
    </source>
</evidence>
<reference evidence="28" key="1">
    <citation type="journal article" date="2023" name="G3 (Bethesda)">
        <title>A reference genome for the long-term kleptoplast-retaining sea slug Elysia crispata morphotype clarki.</title>
        <authorList>
            <person name="Eastman K.E."/>
            <person name="Pendleton A.L."/>
            <person name="Shaikh M.A."/>
            <person name="Suttiyut T."/>
            <person name="Ogas R."/>
            <person name="Tomko P."/>
            <person name="Gavelis G."/>
            <person name="Widhalm J.R."/>
            <person name="Wisecaver J.H."/>
        </authorList>
    </citation>
    <scope>NUCLEOTIDE SEQUENCE</scope>
    <source>
        <strain evidence="28">ECLA1</strain>
    </source>
</reference>
<sequence>MRMSLRRGLRLVLASIMVVFVMLNLHVLYNTPESETASVLVDKRDSNAAVFPLAQAWGDTSRQDGEAHQPVHDGQVRTTARLSLVIPSKPSSTSSPGLKNATEAKKPRYNKYINVNDTEALKSEVIRINTEQFVHNLDQFGLSLGSDSLVIIIQTHNRPEHLRMLLDSMRKVKDISKVLLIVSHDVYSHQLNDLVEAVEFCPMMQIFFPFSQQIYSKEFPGEHPNDCPRNAKRAEAIKSKCNNAEHPDKYGHYREAKYCQAKHHWIWKLQHVFEEIHILKNYEGNIMLLEDDYFLSEDILFSTFMLRGLKERDCPDCRMLVLGNYDKNQNYAINGAKAERAYWISSKHNMGMTFNRSLWLEIKKCAKEFCSFDDYNWDWTLQHLSMKCIHEKIRLLVMKASRIFHLGECGMHKKSKNCDPQAKVKEIETKLAQNYKHLYPNMVAVAGDSRIKLRDPKPNGGWGDIRDHNMCLKHFKNASITQVR</sequence>
<organism evidence="28 29">
    <name type="scientific">Elysia crispata</name>
    <name type="common">lettuce slug</name>
    <dbReference type="NCBI Taxonomy" id="231223"/>
    <lineage>
        <taxon>Eukaryota</taxon>
        <taxon>Metazoa</taxon>
        <taxon>Spiralia</taxon>
        <taxon>Lophotrochozoa</taxon>
        <taxon>Mollusca</taxon>
        <taxon>Gastropoda</taxon>
        <taxon>Heterobranchia</taxon>
        <taxon>Euthyneura</taxon>
        <taxon>Panpulmonata</taxon>
        <taxon>Sacoglossa</taxon>
        <taxon>Placobranchoidea</taxon>
        <taxon>Plakobranchidae</taxon>
        <taxon>Elysia</taxon>
    </lineage>
</organism>
<feature type="glycosylation site" description="N-linked (GlcNAc...) asparagine" evidence="26">
    <location>
        <position position="116"/>
    </location>
</feature>
<evidence type="ECO:0000256" key="19">
    <source>
        <dbReference type="ARBA" id="ARBA00031203"/>
    </source>
</evidence>
<dbReference type="GO" id="GO:0006487">
    <property type="term" value="P:protein N-linked glycosylation"/>
    <property type="evidence" value="ECO:0007669"/>
    <property type="project" value="TreeGrafter"/>
</dbReference>
<proteinExistence type="inferred from homology"/>
<feature type="binding site" evidence="24">
    <location>
        <position position="292"/>
    </location>
    <ligand>
        <name>Mn(2+)</name>
        <dbReference type="ChEBI" id="CHEBI:29035"/>
    </ligand>
</feature>
<name>A0AAE1DWF9_9GAST</name>
<comment type="pathway">
    <text evidence="3">Protein modification; protein glycosylation.</text>
</comment>
<evidence type="ECO:0000256" key="4">
    <source>
        <dbReference type="ARBA" id="ARBA00011011"/>
    </source>
</evidence>
<evidence type="ECO:0000256" key="18">
    <source>
        <dbReference type="ARBA" id="ARBA00029663"/>
    </source>
</evidence>
<dbReference type="SUPFAM" id="SSF53448">
    <property type="entry name" value="Nucleotide-diphospho-sugar transferases"/>
    <property type="match status" value="1"/>
</dbReference>
<dbReference type="GO" id="GO:0008455">
    <property type="term" value="F:alpha-1,6-mannosylglycoprotein 2-beta-N-acetylglucosaminyltransferase activity"/>
    <property type="evidence" value="ECO:0007669"/>
    <property type="project" value="UniProtKB-EC"/>
</dbReference>
<dbReference type="GO" id="GO:0005795">
    <property type="term" value="C:Golgi stack"/>
    <property type="evidence" value="ECO:0007669"/>
    <property type="project" value="InterPro"/>
</dbReference>
<evidence type="ECO:0000256" key="27">
    <source>
        <dbReference type="SAM" id="Phobius"/>
    </source>
</evidence>
<evidence type="ECO:0000256" key="1">
    <source>
        <dbReference type="ARBA" id="ARBA00001936"/>
    </source>
</evidence>
<comment type="cofactor">
    <cofactor evidence="1 24">
        <name>Mn(2+)</name>
        <dbReference type="ChEBI" id="CHEBI:29035"/>
    </cofactor>
</comment>